<name>A0A849HHE7_9MICO</name>
<reference evidence="1 2" key="1">
    <citation type="submission" date="2020-04" db="EMBL/GenBank/DDBJ databases">
        <title>Knoellia sp. isolate from air conditioner.</title>
        <authorList>
            <person name="Chea S."/>
            <person name="Kim D.-U."/>
        </authorList>
    </citation>
    <scope>NUCLEOTIDE SEQUENCE [LARGE SCALE GENOMIC DNA]</scope>
    <source>
        <strain evidence="1 2">DB2414S</strain>
    </source>
</reference>
<comment type="caution">
    <text evidence="1">The sequence shown here is derived from an EMBL/GenBank/DDBJ whole genome shotgun (WGS) entry which is preliminary data.</text>
</comment>
<accession>A0A849HHE7</accession>
<dbReference type="AlphaFoldDB" id="A0A849HHE7"/>
<protein>
    <recommendedName>
        <fullName evidence="3">DUF559 domain-containing protein</fullName>
    </recommendedName>
</protein>
<organism evidence="1 2">
    <name type="scientific">Knoellia koreensis</name>
    <dbReference type="NCBI Taxonomy" id="2730921"/>
    <lineage>
        <taxon>Bacteria</taxon>
        <taxon>Bacillati</taxon>
        <taxon>Actinomycetota</taxon>
        <taxon>Actinomycetes</taxon>
        <taxon>Micrococcales</taxon>
        <taxon>Intrasporangiaceae</taxon>
        <taxon>Knoellia</taxon>
    </lineage>
</organism>
<evidence type="ECO:0000313" key="2">
    <source>
        <dbReference type="Proteomes" id="UP000588586"/>
    </source>
</evidence>
<dbReference type="RefSeq" id="WP_171243724.1">
    <property type="nucleotide sequence ID" value="NZ_JABEPQ010000002.1"/>
</dbReference>
<dbReference type="Proteomes" id="UP000588586">
    <property type="component" value="Unassembled WGS sequence"/>
</dbReference>
<dbReference type="EMBL" id="JABEPQ010000002">
    <property type="protein sequence ID" value="NNM46652.1"/>
    <property type="molecule type" value="Genomic_DNA"/>
</dbReference>
<proteinExistence type="predicted"/>
<keyword evidence="2" id="KW-1185">Reference proteome</keyword>
<sequence>MSGSVRASHEQLAEAAHEDVLARAELASLGWDRDAVARQVNQGRWALHGSRTVALHCGPLAPGALQWRAVWESGASAALDGVSAMQAAGMTGFVEQHIHVSIDHRARFHPVSGVVAHRVRRRVKDEVLTNGVPRVRPAVAAVRAARWAVSDRQAALILVLPVQQRLVTPAQLVLAADQVKGRSRRALVAMLVQDIASGAHSLGELDFAVLCRRRGLPEPTRQVLRRGPRGRIYLDVEWEDIGLVVEIDGSQHFAGLAPTDDALRSNAVVLGRRMVLRMTLLGLRLAPEEFMDQVCEAHRQRTDGRRLAG</sequence>
<evidence type="ECO:0000313" key="1">
    <source>
        <dbReference type="EMBL" id="NNM46652.1"/>
    </source>
</evidence>
<gene>
    <name evidence="1" type="ORF">HJG52_11615</name>
</gene>
<evidence type="ECO:0008006" key="3">
    <source>
        <dbReference type="Google" id="ProtNLM"/>
    </source>
</evidence>